<proteinExistence type="predicted"/>
<dbReference type="Proteomes" id="UP001519460">
    <property type="component" value="Unassembled WGS sequence"/>
</dbReference>
<evidence type="ECO:0000313" key="2">
    <source>
        <dbReference type="EMBL" id="KAK7506318.1"/>
    </source>
</evidence>
<accession>A0ABD0M3P2</accession>
<dbReference type="AlphaFoldDB" id="A0ABD0M3P2"/>
<organism evidence="2 3">
    <name type="scientific">Batillaria attramentaria</name>
    <dbReference type="NCBI Taxonomy" id="370345"/>
    <lineage>
        <taxon>Eukaryota</taxon>
        <taxon>Metazoa</taxon>
        <taxon>Spiralia</taxon>
        <taxon>Lophotrochozoa</taxon>
        <taxon>Mollusca</taxon>
        <taxon>Gastropoda</taxon>
        <taxon>Caenogastropoda</taxon>
        <taxon>Sorbeoconcha</taxon>
        <taxon>Cerithioidea</taxon>
        <taxon>Batillariidae</taxon>
        <taxon>Batillaria</taxon>
    </lineage>
</organism>
<comment type="caution">
    <text evidence="2">The sequence shown here is derived from an EMBL/GenBank/DDBJ whole genome shotgun (WGS) entry which is preliminary data.</text>
</comment>
<feature type="region of interest" description="Disordered" evidence="1">
    <location>
        <begin position="29"/>
        <end position="58"/>
    </location>
</feature>
<sequence length="105" mass="11508">RTSSLVRVSLPSPKDARQLMKSWVAAGHKSDGHWPTAVRRRDKLTGKDPSTPLPLRPAPNLTTNFLHGQFRDCGSDSVLDLVSVALGFSVCWCVDHDLDCQVVGK</sequence>
<dbReference type="EMBL" id="JACVVK020000007">
    <property type="protein sequence ID" value="KAK7506318.1"/>
    <property type="molecule type" value="Genomic_DNA"/>
</dbReference>
<evidence type="ECO:0000313" key="3">
    <source>
        <dbReference type="Proteomes" id="UP001519460"/>
    </source>
</evidence>
<evidence type="ECO:0000256" key="1">
    <source>
        <dbReference type="SAM" id="MobiDB-lite"/>
    </source>
</evidence>
<reference evidence="2 3" key="1">
    <citation type="journal article" date="2023" name="Sci. Data">
        <title>Genome assembly of the Korean intertidal mud-creeper Batillaria attramentaria.</title>
        <authorList>
            <person name="Patra A.K."/>
            <person name="Ho P.T."/>
            <person name="Jun S."/>
            <person name="Lee S.J."/>
            <person name="Kim Y."/>
            <person name="Won Y.J."/>
        </authorList>
    </citation>
    <scope>NUCLEOTIDE SEQUENCE [LARGE SCALE GENOMIC DNA]</scope>
    <source>
        <strain evidence="2">Wonlab-2016</strain>
    </source>
</reference>
<feature type="non-terminal residue" evidence="2">
    <location>
        <position position="1"/>
    </location>
</feature>
<gene>
    <name evidence="2" type="ORF">BaRGS_00002430</name>
</gene>
<name>A0ABD0M3P2_9CAEN</name>
<protein>
    <submittedName>
        <fullName evidence="2">Uncharacterized protein</fullName>
    </submittedName>
</protein>
<keyword evidence="3" id="KW-1185">Reference proteome</keyword>